<dbReference type="InterPro" id="IPR016163">
    <property type="entry name" value="Ald_DH_C"/>
</dbReference>
<dbReference type="PANTHER" id="PTHR43570:SF16">
    <property type="entry name" value="ALDEHYDE DEHYDROGENASE TYPE III, ISOFORM Q"/>
    <property type="match status" value="1"/>
</dbReference>
<evidence type="ECO:0000313" key="8">
    <source>
        <dbReference type="Proteomes" id="UP001601288"/>
    </source>
</evidence>
<sequence>MSSLTHASPPDPAPTHVDRKELDRLVALQRAAFRAEGDPSADVRRHRVDRLLLAVLDAADEIADALAEDYGRRPATLTKATELLVLIEEARHLRDGLGEWMKPTPVDGPVPAFVQHKPLGVVGVVTAWNFPVGLAVHPALDALAAGNRVIMKFTDLHLRTGEVFARAVAKYLREDEVAVVCGDVETAREFSDLHLDKIIFTGSSAVGKLVAAAAGANLVPVTLELGGKNPVVVAPDADLQLAAHRIATTRMLNGGQVCLCPDYVFVPRSAAEEFTAALQAELAGLFPTYTDNPAAVPLVNARNFDRVLGLIEDAVEKGARRITPIAEEPSRVGLLIPPTLLLDVPAEAQIEREEVFGPVLTIHVYDDVAEPISYIADRPSPLAAYWYGEDGDDFRRFLQRTTSGGVTRNDGLLHHSVDAPFGGVGNSGTGAYSGKAGFDEFSHRRPVAAQQGPSGTTDSIVGAPLLDPAVKFGIDQAISGAAADIRARLGL</sequence>
<dbReference type="Proteomes" id="UP001601288">
    <property type="component" value="Unassembled WGS sequence"/>
</dbReference>
<dbReference type="InterPro" id="IPR015590">
    <property type="entry name" value="Aldehyde_DH_dom"/>
</dbReference>
<evidence type="ECO:0000256" key="4">
    <source>
        <dbReference type="PROSITE-ProRule" id="PRU10007"/>
    </source>
</evidence>
<dbReference type="InterPro" id="IPR016161">
    <property type="entry name" value="Ald_DH/histidinol_DH"/>
</dbReference>
<dbReference type="Gene3D" id="3.40.605.10">
    <property type="entry name" value="Aldehyde Dehydrogenase, Chain A, domain 1"/>
    <property type="match status" value="1"/>
</dbReference>
<reference evidence="7 8" key="1">
    <citation type="submission" date="2024-10" db="EMBL/GenBank/DDBJ databases">
        <title>The Natural Products Discovery Center: Release of the First 8490 Sequenced Strains for Exploring Actinobacteria Biosynthetic Diversity.</title>
        <authorList>
            <person name="Kalkreuter E."/>
            <person name="Kautsar S.A."/>
            <person name="Yang D."/>
            <person name="Bader C.D."/>
            <person name="Teijaro C.N."/>
            <person name="Fluegel L."/>
            <person name="Davis C.M."/>
            <person name="Simpson J.R."/>
            <person name="Lauterbach L."/>
            <person name="Steele A.D."/>
            <person name="Gui C."/>
            <person name="Meng S."/>
            <person name="Li G."/>
            <person name="Viehrig K."/>
            <person name="Ye F."/>
            <person name="Su P."/>
            <person name="Kiefer A.F."/>
            <person name="Nichols A."/>
            <person name="Cepeda A.J."/>
            <person name="Yan W."/>
            <person name="Fan B."/>
            <person name="Jiang Y."/>
            <person name="Adhikari A."/>
            <person name="Zheng C.-J."/>
            <person name="Schuster L."/>
            <person name="Cowan T.M."/>
            <person name="Smanski M.J."/>
            <person name="Chevrette M.G."/>
            <person name="De Carvalho L.P.S."/>
            <person name="Shen B."/>
        </authorList>
    </citation>
    <scope>NUCLEOTIDE SEQUENCE [LARGE SCALE GENOMIC DNA]</scope>
    <source>
        <strain evidence="7 8">NPDC007066</strain>
    </source>
</reference>
<gene>
    <name evidence="7" type="ORF">ACFYM3_34250</name>
</gene>
<evidence type="ECO:0000256" key="2">
    <source>
        <dbReference type="ARBA" id="ARBA00023002"/>
    </source>
</evidence>
<dbReference type="EMBL" id="JBIAFP010000026">
    <property type="protein sequence ID" value="MFE9229570.1"/>
    <property type="molecule type" value="Genomic_DNA"/>
</dbReference>
<organism evidence="7 8">
    <name type="scientific">Streptomyces massasporeus</name>
    <dbReference type="NCBI Taxonomy" id="67324"/>
    <lineage>
        <taxon>Bacteria</taxon>
        <taxon>Bacillati</taxon>
        <taxon>Actinomycetota</taxon>
        <taxon>Actinomycetes</taxon>
        <taxon>Kitasatosporales</taxon>
        <taxon>Streptomycetaceae</taxon>
        <taxon>Streptomyces</taxon>
    </lineage>
</organism>
<dbReference type="Gene3D" id="3.40.309.10">
    <property type="entry name" value="Aldehyde Dehydrogenase, Chain A, domain 2"/>
    <property type="match status" value="1"/>
</dbReference>
<evidence type="ECO:0000256" key="1">
    <source>
        <dbReference type="ARBA" id="ARBA00009986"/>
    </source>
</evidence>
<feature type="domain" description="Aldehyde dehydrogenase" evidence="6">
    <location>
        <begin position="17"/>
        <end position="444"/>
    </location>
</feature>
<dbReference type="PIRSF" id="PIRSF036492">
    <property type="entry name" value="ALDH"/>
    <property type="match status" value="1"/>
</dbReference>
<evidence type="ECO:0000313" key="7">
    <source>
        <dbReference type="EMBL" id="MFE9229570.1"/>
    </source>
</evidence>
<dbReference type="Pfam" id="PF00171">
    <property type="entry name" value="Aldedh"/>
    <property type="match status" value="1"/>
</dbReference>
<dbReference type="SUPFAM" id="SSF53720">
    <property type="entry name" value="ALDH-like"/>
    <property type="match status" value="1"/>
</dbReference>
<comment type="similarity">
    <text evidence="1 3 5">Belongs to the aldehyde dehydrogenase family.</text>
</comment>
<proteinExistence type="inferred from homology"/>
<evidence type="ECO:0000256" key="3">
    <source>
        <dbReference type="PIRNR" id="PIRNR036492"/>
    </source>
</evidence>
<dbReference type="InterPro" id="IPR016162">
    <property type="entry name" value="Ald_DH_N"/>
</dbReference>
<protein>
    <recommendedName>
        <fullName evidence="3">Aldehyde dehydrogenase</fullName>
    </recommendedName>
</protein>
<evidence type="ECO:0000259" key="6">
    <source>
        <dbReference type="Pfam" id="PF00171"/>
    </source>
</evidence>
<dbReference type="InterPro" id="IPR029510">
    <property type="entry name" value="Ald_DH_CS_GLU"/>
</dbReference>
<dbReference type="PANTHER" id="PTHR43570">
    <property type="entry name" value="ALDEHYDE DEHYDROGENASE"/>
    <property type="match status" value="1"/>
</dbReference>
<evidence type="ECO:0000256" key="5">
    <source>
        <dbReference type="RuleBase" id="RU003345"/>
    </source>
</evidence>
<comment type="caution">
    <text evidence="7">The sequence shown here is derived from an EMBL/GenBank/DDBJ whole genome shotgun (WGS) entry which is preliminary data.</text>
</comment>
<feature type="active site" evidence="4">
    <location>
        <position position="224"/>
    </location>
</feature>
<keyword evidence="8" id="KW-1185">Reference proteome</keyword>
<dbReference type="RefSeq" id="WP_358286937.1">
    <property type="nucleotide sequence ID" value="NZ_JBEYGJ010000028.1"/>
</dbReference>
<dbReference type="PROSITE" id="PS00687">
    <property type="entry name" value="ALDEHYDE_DEHYDR_GLU"/>
    <property type="match status" value="1"/>
</dbReference>
<name>A0ABW6LMD4_9ACTN</name>
<keyword evidence="2 3" id="KW-0560">Oxidoreductase</keyword>
<accession>A0ABW6LMD4</accession>
<dbReference type="InterPro" id="IPR012394">
    <property type="entry name" value="Aldehyde_DH_NAD(P)"/>
</dbReference>